<name>A0A7R8W763_9CRUS</name>
<dbReference type="SMART" id="SM00088">
    <property type="entry name" value="PINT"/>
    <property type="match status" value="1"/>
</dbReference>
<dbReference type="InterPro" id="IPR000717">
    <property type="entry name" value="PCI_dom"/>
</dbReference>
<dbReference type="InterPro" id="IPR016650">
    <property type="entry name" value="eIF3e"/>
</dbReference>
<dbReference type="EMBL" id="OB660609">
    <property type="protein sequence ID" value="CAD7225591.1"/>
    <property type="molecule type" value="Genomic_DNA"/>
</dbReference>
<dbReference type="AlphaFoldDB" id="A0A7R8W763"/>
<dbReference type="OrthoDB" id="417252at2759"/>
<dbReference type="PANTHER" id="PTHR10317">
    <property type="entry name" value="EUKARYOTIC TRANSLATION INITIATION FACTOR 3 SUBUNIT E"/>
    <property type="match status" value="1"/>
</dbReference>
<keyword evidence="1 5" id="KW-0963">Cytoplasm</keyword>
<gene>
    <name evidence="6" type="ORF">CTOB1V02_LOCUS3527</name>
</gene>
<evidence type="ECO:0000256" key="1">
    <source>
        <dbReference type="ARBA" id="ARBA00022490"/>
    </source>
</evidence>
<dbReference type="Pfam" id="PF21357">
    <property type="entry name" value="EIF3E_C"/>
    <property type="match status" value="1"/>
</dbReference>
<dbReference type="GO" id="GO:0005852">
    <property type="term" value="C:eukaryotic translation initiation factor 3 complex"/>
    <property type="evidence" value="ECO:0007669"/>
    <property type="project" value="InterPro"/>
</dbReference>
<evidence type="ECO:0000256" key="4">
    <source>
        <dbReference type="ARBA" id="ARBA00047068"/>
    </source>
</evidence>
<dbReference type="Pfam" id="PF01399">
    <property type="entry name" value="PCI"/>
    <property type="match status" value="1"/>
</dbReference>
<evidence type="ECO:0000313" key="6">
    <source>
        <dbReference type="EMBL" id="CAD7225591.1"/>
    </source>
</evidence>
<proteinExistence type="inferred from homology"/>
<organism evidence="6">
    <name type="scientific">Cyprideis torosa</name>
    <dbReference type="NCBI Taxonomy" id="163714"/>
    <lineage>
        <taxon>Eukaryota</taxon>
        <taxon>Metazoa</taxon>
        <taxon>Ecdysozoa</taxon>
        <taxon>Arthropoda</taxon>
        <taxon>Crustacea</taxon>
        <taxon>Oligostraca</taxon>
        <taxon>Ostracoda</taxon>
        <taxon>Podocopa</taxon>
        <taxon>Podocopida</taxon>
        <taxon>Cytherocopina</taxon>
        <taxon>Cytheroidea</taxon>
        <taxon>Cytherideidae</taxon>
        <taxon>Cyprideis</taxon>
    </lineage>
</organism>
<comment type="subunit">
    <text evidence="4">Component of the eukaryotic translation initiation factor 3 (eIF-3) complex. The eIF-3 complex interacts with pix. Interacts with mxt.</text>
</comment>
<evidence type="ECO:0000256" key="5">
    <source>
        <dbReference type="PIRNR" id="PIRNR016255"/>
    </source>
</evidence>
<dbReference type="SMART" id="SM01186">
    <property type="entry name" value="eIF3_N"/>
    <property type="match status" value="1"/>
</dbReference>
<protein>
    <recommendedName>
        <fullName evidence="5">Eukaryotic translation initiation factor 3 subunit E</fullName>
    </recommendedName>
</protein>
<keyword evidence="3 5" id="KW-0648">Protein biosynthesis</keyword>
<sequence length="404" mass="46295">MMAKYDLTSTIGEYLDRHLVFPLLEFLTEKKIYDETDLLRGKLDLLSNTNMVDFAVEVHNALYGSEEAPEELRQKRNEVVAQLKALRAETDPVCQIFLDPDVQTQMKNARDVRQLVEFLREKYDFKLEMIDTIYNFAKFQYDCGKYEGAAEYLGFYRMLVSSNDKSESYPTKQYLNAIQTMCPHILRYLAAAVITNKQHRRTVMKDLVKVIQQESYTYRDPITEFLEHLYAPSESMSSHVTAPGGGVHLFCPSAQPRALQSPIRRPADCVVRCFVLSKLFPIGRVELRHNAPVEGTLRVCLLSTPSLFLSSMLAEKLNMERTEAEHWIVNLIRQAHLDAKIDSKAGHVVMDIQAVSPYHQLIEKTKQLSIRTQMQSLQIEKRLSAMKPVESTSTWGAPEWGAAH</sequence>
<keyword evidence="2 5" id="KW-0396">Initiation factor</keyword>
<accession>A0A7R8W763</accession>
<evidence type="ECO:0000256" key="3">
    <source>
        <dbReference type="ARBA" id="ARBA00022917"/>
    </source>
</evidence>
<comment type="similarity">
    <text evidence="5">Belongs to the eIF-3 subunit E family.</text>
</comment>
<dbReference type="Pfam" id="PF09440">
    <property type="entry name" value="eIF3_N"/>
    <property type="match status" value="1"/>
</dbReference>
<dbReference type="PIRSF" id="PIRSF016255">
    <property type="entry name" value="eIF3e_su6"/>
    <property type="match status" value="1"/>
</dbReference>
<dbReference type="GO" id="GO:0003743">
    <property type="term" value="F:translation initiation factor activity"/>
    <property type="evidence" value="ECO:0007669"/>
    <property type="project" value="UniProtKB-KW"/>
</dbReference>
<evidence type="ECO:0000256" key="2">
    <source>
        <dbReference type="ARBA" id="ARBA00022540"/>
    </source>
</evidence>
<comment type="subcellular location">
    <subcellularLocation>
        <location evidence="5">Cytoplasm</location>
    </subcellularLocation>
</comment>
<dbReference type="InterPro" id="IPR019010">
    <property type="entry name" value="eIF3e_N"/>
</dbReference>
<reference evidence="6" key="1">
    <citation type="submission" date="2020-11" db="EMBL/GenBank/DDBJ databases">
        <authorList>
            <person name="Tran Van P."/>
        </authorList>
    </citation>
    <scope>NUCLEOTIDE SEQUENCE</scope>
</reference>
<dbReference type="CDD" id="cd21378">
    <property type="entry name" value="eIF3E"/>
    <property type="match status" value="1"/>
</dbReference>